<proteinExistence type="predicted"/>
<feature type="transmembrane region" description="Helical" evidence="1">
    <location>
        <begin position="63"/>
        <end position="81"/>
    </location>
</feature>
<keyword evidence="1" id="KW-1133">Transmembrane helix</keyword>
<name>A0A543CKS7_9ACTN</name>
<dbReference type="Proteomes" id="UP000316096">
    <property type="component" value="Unassembled WGS sequence"/>
</dbReference>
<keyword evidence="1" id="KW-0472">Membrane</keyword>
<evidence type="ECO:0000256" key="1">
    <source>
        <dbReference type="SAM" id="Phobius"/>
    </source>
</evidence>
<dbReference type="RefSeq" id="WP_141956339.1">
    <property type="nucleotide sequence ID" value="NZ_VFOZ01000001.1"/>
</dbReference>
<reference evidence="2 3" key="1">
    <citation type="submission" date="2019-06" db="EMBL/GenBank/DDBJ databases">
        <title>Sequencing the genomes of 1000 actinobacteria strains.</title>
        <authorList>
            <person name="Klenk H.-P."/>
        </authorList>
    </citation>
    <scope>NUCLEOTIDE SEQUENCE [LARGE SCALE GENOMIC DNA]</scope>
    <source>
        <strain evidence="2 3">DSM 102200</strain>
    </source>
</reference>
<gene>
    <name evidence="2" type="ORF">FB559_3228</name>
</gene>
<dbReference type="AlphaFoldDB" id="A0A543CKS7"/>
<comment type="caution">
    <text evidence="2">The sequence shown here is derived from an EMBL/GenBank/DDBJ whole genome shotgun (WGS) entry which is preliminary data.</text>
</comment>
<feature type="transmembrane region" description="Helical" evidence="1">
    <location>
        <begin position="28"/>
        <end position="51"/>
    </location>
</feature>
<keyword evidence="3" id="KW-1185">Reference proteome</keyword>
<dbReference type="EMBL" id="VFOZ01000001">
    <property type="protein sequence ID" value="TQL97630.1"/>
    <property type="molecule type" value="Genomic_DNA"/>
</dbReference>
<organism evidence="2 3">
    <name type="scientific">Actinoallomurus bryophytorum</name>
    <dbReference type="NCBI Taxonomy" id="1490222"/>
    <lineage>
        <taxon>Bacteria</taxon>
        <taxon>Bacillati</taxon>
        <taxon>Actinomycetota</taxon>
        <taxon>Actinomycetes</taxon>
        <taxon>Streptosporangiales</taxon>
        <taxon>Thermomonosporaceae</taxon>
        <taxon>Actinoallomurus</taxon>
    </lineage>
</organism>
<protein>
    <submittedName>
        <fullName evidence="2">Uncharacterized protein</fullName>
    </submittedName>
</protein>
<evidence type="ECO:0000313" key="3">
    <source>
        <dbReference type="Proteomes" id="UP000316096"/>
    </source>
</evidence>
<keyword evidence="1" id="KW-0812">Transmembrane</keyword>
<accession>A0A543CKS7</accession>
<evidence type="ECO:0000313" key="2">
    <source>
        <dbReference type="EMBL" id="TQL97630.1"/>
    </source>
</evidence>
<sequence>MAGETAEILLRCRRAGSWAGLWRLKKGWAGVAFLGLVVSAIGWVNLLAAAVRGEGTGLSARPYEWFFTAGGGLVIILTAATDTSPWLAARRGRPVRLTPSGVTYGGRDTVPWSRFQRLDLVPGADGRQELVGVLADAEELSARLSAYRIGPDAVSLGDVDDRPEVPAVVRRWRDGTPVGRIDHPPPE</sequence>